<dbReference type="Proteomes" id="UP000024635">
    <property type="component" value="Unassembled WGS sequence"/>
</dbReference>
<organism evidence="2 3">
    <name type="scientific">Ancylostoma ceylanicum</name>
    <dbReference type="NCBI Taxonomy" id="53326"/>
    <lineage>
        <taxon>Eukaryota</taxon>
        <taxon>Metazoa</taxon>
        <taxon>Ecdysozoa</taxon>
        <taxon>Nematoda</taxon>
        <taxon>Chromadorea</taxon>
        <taxon>Rhabditida</taxon>
        <taxon>Rhabditina</taxon>
        <taxon>Rhabditomorpha</taxon>
        <taxon>Strongyloidea</taxon>
        <taxon>Ancylostomatidae</taxon>
        <taxon>Ancylostomatinae</taxon>
        <taxon>Ancylostoma</taxon>
    </lineage>
</organism>
<dbReference type="EMBL" id="JARK01001416">
    <property type="protein sequence ID" value="EYC05692.1"/>
    <property type="molecule type" value="Genomic_DNA"/>
</dbReference>
<dbReference type="InterPro" id="IPR058912">
    <property type="entry name" value="HTH_animal"/>
</dbReference>
<evidence type="ECO:0000313" key="2">
    <source>
        <dbReference type="EMBL" id="EYC05692.1"/>
    </source>
</evidence>
<dbReference type="InterPro" id="IPR000477">
    <property type="entry name" value="RT_dom"/>
</dbReference>
<dbReference type="PROSITE" id="PS50878">
    <property type="entry name" value="RT_POL"/>
    <property type="match status" value="1"/>
</dbReference>
<evidence type="ECO:0000313" key="3">
    <source>
        <dbReference type="Proteomes" id="UP000024635"/>
    </source>
</evidence>
<keyword evidence="3" id="KW-1185">Reference proteome</keyword>
<dbReference type="STRING" id="53326.A0A016TSS3"/>
<name>A0A016TSS3_9BILA</name>
<dbReference type="PANTHER" id="PTHR21301:SF10">
    <property type="entry name" value="REVERSE TRANSCRIPTASE DOMAIN-CONTAINING PROTEIN"/>
    <property type="match status" value="1"/>
</dbReference>
<dbReference type="Gene3D" id="3.40.1440.10">
    <property type="entry name" value="GIY-YIG endonuclease"/>
    <property type="match status" value="1"/>
</dbReference>
<evidence type="ECO:0000259" key="1">
    <source>
        <dbReference type="PROSITE" id="PS50878"/>
    </source>
</evidence>
<dbReference type="AlphaFoldDB" id="A0A016TSS3"/>
<comment type="caution">
    <text evidence="2">The sequence shown here is derived from an EMBL/GenBank/DDBJ whole genome shotgun (WGS) entry which is preliminary data.</text>
</comment>
<gene>
    <name evidence="2" type="primary">Acey_s0080.g1315</name>
    <name evidence="2" type="ORF">Y032_0080g1315</name>
</gene>
<dbReference type="OrthoDB" id="10060112at2759"/>
<sequence>MTAQHSLSNNGQIGRVTVIGNAQISANARDFLSLGPSFSPTQNISAMTFRKIVGGLHRLRDQLRLRFARRNQTQAQPPVPISRRALPSIPFPSPFYKEPDPCVEADVKFRILSSGVFSIFNENRRVFQSNLTSEQRRGFKEVRELIANGTIRLSTSDKGGEFVVIPQELDRAITEHHLSDSTLYKCTSEKEFLSQCKRMNHIWLTVGKAAGLSDKFICRLKLETPSCPVFYSLIKTHKLSSESMQSMTPDTYQIRPIISCVGGPTDRISWFLNKIVSPLLAKVPSHLSNTAHFLERLRSTELAQNCVIESFDVTSLYTNVTTSDALQALSEMLDAHGQSVEMYGLSRRHLMTLIKECLGCNIFKWSGKYYSQQRGLAMGQRLAPVLAICFMSKIEEPVLSRCPLMYCRYIDDCCIVTSTQSEMDECFRILNQQSQYIKLTRETPRDGWLAYLNIQLMLSNGVVRVKWYRKESSKNIIVHAASAHPTAVKRAVIRNMLKTATDVCSGEIERQESLKQAFDILHSNGYQTKPRKTRRLRNVSSTVERSDKLLLCLPFISDRISAAIRKCLIRAQLHDDVVLVNIPNDNIKRQLIRNRLYDRTCVVENCTICPYGKIGDCVKTGVIYEIECSVCHARYIGETGRPLYVRVNEHLASKKRESLITPLGKHRREVHGGNDFSVKCKILAYEASTSARKTLEAFYISARNPDMNGRNEHLAITNDLIPFLSLCEV</sequence>
<reference evidence="3" key="1">
    <citation type="journal article" date="2015" name="Nat. Genet.">
        <title>The genome and transcriptome of the zoonotic hookworm Ancylostoma ceylanicum identify infection-specific gene families.</title>
        <authorList>
            <person name="Schwarz E.M."/>
            <person name="Hu Y."/>
            <person name="Antoshechkin I."/>
            <person name="Miller M.M."/>
            <person name="Sternberg P.W."/>
            <person name="Aroian R.V."/>
        </authorList>
    </citation>
    <scope>NUCLEOTIDE SEQUENCE</scope>
    <source>
        <strain evidence="3">HY135</strain>
    </source>
</reference>
<accession>A0A016TSS3</accession>
<dbReference type="PANTHER" id="PTHR21301">
    <property type="entry name" value="REVERSE TRANSCRIPTASE"/>
    <property type="match status" value="1"/>
</dbReference>
<protein>
    <recommendedName>
        <fullName evidence="1">Reverse transcriptase domain-containing protein</fullName>
    </recommendedName>
</protein>
<dbReference type="Pfam" id="PF26215">
    <property type="entry name" value="HTH_animal"/>
    <property type="match status" value="1"/>
</dbReference>
<feature type="domain" description="Reverse transcriptase" evidence="1">
    <location>
        <begin position="228"/>
        <end position="464"/>
    </location>
</feature>
<dbReference type="Pfam" id="PF00078">
    <property type="entry name" value="RVT_1"/>
    <property type="match status" value="1"/>
</dbReference>
<dbReference type="InterPro" id="IPR035901">
    <property type="entry name" value="GIY-YIG_endonuc_sf"/>
</dbReference>
<proteinExistence type="predicted"/>